<dbReference type="SUPFAM" id="SSF53850">
    <property type="entry name" value="Periplasmic binding protein-like II"/>
    <property type="match status" value="1"/>
</dbReference>
<comment type="function">
    <text evidence="2">Tetrapolymerization of the monopyrrole PBG into the hydroxymethylbilane pre-uroporphyrinogen in several discrete steps.</text>
</comment>
<dbReference type="GO" id="GO:0006782">
    <property type="term" value="P:protoporphyrinogen IX biosynthetic process"/>
    <property type="evidence" value="ECO:0007669"/>
    <property type="project" value="UniProtKB-UniPathway"/>
</dbReference>
<evidence type="ECO:0000256" key="8">
    <source>
        <dbReference type="ARBA" id="ARBA00048169"/>
    </source>
</evidence>
<comment type="cofactor">
    <cofactor evidence="1">
        <name>dipyrromethane</name>
        <dbReference type="ChEBI" id="CHEBI:60342"/>
    </cofactor>
</comment>
<evidence type="ECO:0000256" key="9">
    <source>
        <dbReference type="NCBIfam" id="TIGR00212"/>
    </source>
</evidence>
<dbReference type="InterPro" id="IPR036803">
    <property type="entry name" value="Porphobilinogen_deaminase_C_sf"/>
</dbReference>
<evidence type="ECO:0000256" key="4">
    <source>
        <dbReference type="ARBA" id="ARBA00005638"/>
    </source>
</evidence>
<dbReference type="InterPro" id="IPR022417">
    <property type="entry name" value="Porphobilin_deaminase_N"/>
</dbReference>
<comment type="pathway">
    <text evidence="3">Porphyrin-containing compound metabolism; protoporphyrin-IX biosynthesis; coproporphyrinogen-III from 5-aminolevulinate: step 2/4.</text>
</comment>
<feature type="domain" description="Porphobilinogen deaminase N-terminal" evidence="10">
    <location>
        <begin position="3"/>
        <end position="204"/>
    </location>
</feature>
<evidence type="ECO:0000313" key="12">
    <source>
        <dbReference type="EMBL" id="MBA4723934.1"/>
    </source>
</evidence>
<keyword evidence="7" id="KW-0627">Porphyrin biosynthesis</keyword>
<dbReference type="PIRSF" id="PIRSF001438">
    <property type="entry name" value="4pyrrol_synth_OHMeBilane_synth"/>
    <property type="match status" value="1"/>
</dbReference>
<comment type="similarity">
    <text evidence="4">Belongs to the HMBS family.</text>
</comment>
<evidence type="ECO:0000259" key="10">
    <source>
        <dbReference type="Pfam" id="PF01379"/>
    </source>
</evidence>
<sequence>MKIRLGTRKSELALFQANYVSNKLSQLGVDVEIIPIISEGDIKTGPLHEIGGKGLFVNRLEEALLKDEIDCAVHSLKDVPAKISNKFIINAVLPRESYADILVKKNCINLLDMPDGAKIGTSSPRRAAQVLNMNPNLKVEPIRGNIATRLSKLTTEDYDAIIVAEAALNRLKIVCEYSTKFKISEMLPSASQGYIGIQCLNVKNALTKVIESVNSKTDMVLANAERSFVAQLDGSCTSPICILCTLVDENVQIQAKVISLDGKRQITKNSISSIAELDKNIVTLADQFISEGARSIIL</sequence>
<protein>
    <recommendedName>
        <fullName evidence="9">Hydroxymethylbilane synthase</fullName>
        <ecNumber evidence="9">2.5.1.61</ecNumber>
    </recommendedName>
</protein>
<dbReference type="GO" id="GO:0005737">
    <property type="term" value="C:cytoplasm"/>
    <property type="evidence" value="ECO:0007669"/>
    <property type="project" value="UniProtKB-UniRule"/>
</dbReference>
<evidence type="ECO:0000256" key="3">
    <source>
        <dbReference type="ARBA" id="ARBA00004735"/>
    </source>
</evidence>
<evidence type="ECO:0000259" key="11">
    <source>
        <dbReference type="Pfam" id="PF03900"/>
    </source>
</evidence>
<evidence type="ECO:0000256" key="1">
    <source>
        <dbReference type="ARBA" id="ARBA00001916"/>
    </source>
</evidence>
<dbReference type="NCBIfam" id="TIGR00212">
    <property type="entry name" value="hemC"/>
    <property type="match status" value="1"/>
</dbReference>
<dbReference type="EC" id="2.5.1.61" evidence="9"/>
<comment type="caution">
    <text evidence="12">The sequence shown here is derived from an EMBL/GenBank/DDBJ whole genome shotgun (WGS) entry which is preliminary data.</text>
</comment>
<name>A0A838YHU0_9GAMM</name>
<evidence type="ECO:0000256" key="7">
    <source>
        <dbReference type="ARBA" id="ARBA00023244"/>
    </source>
</evidence>
<dbReference type="Proteomes" id="UP000585327">
    <property type="component" value="Unassembled WGS sequence"/>
</dbReference>
<evidence type="ECO:0000256" key="6">
    <source>
        <dbReference type="ARBA" id="ARBA00022679"/>
    </source>
</evidence>
<accession>A0A838YHU0</accession>
<dbReference type="InterPro" id="IPR000860">
    <property type="entry name" value="HemC"/>
</dbReference>
<dbReference type="Gene3D" id="3.40.190.10">
    <property type="entry name" value="Periplasmic binding protein-like II"/>
    <property type="match status" value="2"/>
</dbReference>
<evidence type="ECO:0000313" key="13">
    <source>
        <dbReference type="Proteomes" id="UP000585327"/>
    </source>
</evidence>
<gene>
    <name evidence="12" type="primary">hemC</name>
    <name evidence="12" type="ORF">H2021_01835</name>
</gene>
<dbReference type="PANTHER" id="PTHR11557">
    <property type="entry name" value="PORPHOBILINOGEN DEAMINASE"/>
    <property type="match status" value="1"/>
</dbReference>
<dbReference type="GO" id="GO:0004418">
    <property type="term" value="F:hydroxymethylbilane synthase activity"/>
    <property type="evidence" value="ECO:0007669"/>
    <property type="project" value="UniProtKB-UniRule"/>
</dbReference>
<comment type="subunit">
    <text evidence="5">Monomer.</text>
</comment>
<organism evidence="12 13">
    <name type="scientific">SAR86 cluster bacterium</name>
    <dbReference type="NCBI Taxonomy" id="2030880"/>
    <lineage>
        <taxon>Bacteria</taxon>
        <taxon>Pseudomonadati</taxon>
        <taxon>Pseudomonadota</taxon>
        <taxon>Gammaproteobacteria</taxon>
        <taxon>SAR86 cluster</taxon>
    </lineage>
</organism>
<comment type="catalytic activity">
    <reaction evidence="8">
        <text>4 porphobilinogen + H2O = hydroxymethylbilane + 4 NH4(+)</text>
        <dbReference type="Rhea" id="RHEA:13185"/>
        <dbReference type="ChEBI" id="CHEBI:15377"/>
        <dbReference type="ChEBI" id="CHEBI:28938"/>
        <dbReference type="ChEBI" id="CHEBI:57845"/>
        <dbReference type="ChEBI" id="CHEBI:58126"/>
        <dbReference type="EC" id="2.5.1.61"/>
    </reaction>
</comment>
<evidence type="ECO:0000256" key="5">
    <source>
        <dbReference type="ARBA" id="ARBA00011245"/>
    </source>
</evidence>
<dbReference type="SUPFAM" id="SSF54782">
    <property type="entry name" value="Porphobilinogen deaminase (hydroxymethylbilane synthase), C-terminal domain"/>
    <property type="match status" value="1"/>
</dbReference>
<dbReference type="Gene3D" id="3.30.160.40">
    <property type="entry name" value="Porphobilinogen deaminase, C-terminal domain"/>
    <property type="match status" value="1"/>
</dbReference>
<dbReference type="InterPro" id="IPR022418">
    <property type="entry name" value="Porphobilinogen_deaminase_C"/>
</dbReference>
<dbReference type="AlphaFoldDB" id="A0A838YHU0"/>
<dbReference type="Pfam" id="PF01379">
    <property type="entry name" value="Porphobil_deam"/>
    <property type="match status" value="1"/>
</dbReference>
<evidence type="ECO:0000256" key="2">
    <source>
        <dbReference type="ARBA" id="ARBA00002869"/>
    </source>
</evidence>
<dbReference type="UniPathway" id="UPA00251">
    <property type="reaction ID" value="UER00319"/>
</dbReference>
<dbReference type="PANTHER" id="PTHR11557:SF0">
    <property type="entry name" value="PORPHOBILINOGEN DEAMINASE"/>
    <property type="match status" value="1"/>
</dbReference>
<dbReference type="Pfam" id="PF03900">
    <property type="entry name" value="Porphobil_deamC"/>
    <property type="match status" value="1"/>
</dbReference>
<dbReference type="FunFam" id="3.40.190.10:FF:000005">
    <property type="entry name" value="Porphobilinogen deaminase"/>
    <property type="match status" value="1"/>
</dbReference>
<dbReference type="PRINTS" id="PR00151">
    <property type="entry name" value="PORPHBDMNASE"/>
</dbReference>
<reference evidence="12 13" key="1">
    <citation type="submission" date="2020-06" db="EMBL/GenBank/DDBJ databases">
        <title>Dysbiosis in marine aquaculture revealed through microbiome analysis: reverse ecology for environmental sustainability.</title>
        <authorList>
            <person name="Haro-Moreno J.M."/>
            <person name="Coutinho F.H."/>
            <person name="Zaragoza-Solas A."/>
            <person name="Picazo A."/>
            <person name="Almagro-Moreno S."/>
            <person name="Lopez-Perez M."/>
        </authorList>
    </citation>
    <scope>NUCLEOTIDE SEQUENCE [LARGE SCALE GENOMIC DNA]</scope>
    <source>
        <strain evidence="12">MCMED-G42</strain>
    </source>
</reference>
<keyword evidence="6 12" id="KW-0808">Transferase</keyword>
<proteinExistence type="inferred from homology"/>
<dbReference type="EMBL" id="JACETM010000011">
    <property type="protein sequence ID" value="MBA4723934.1"/>
    <property type="molecule type" value="Genomic_DNA"/>
</dbReference>
<feature type="domain" description="Porphobilinogen deaminase C-terminal" evidence="11">
    <location>
        <begin position="222"/>
        <end position="270"/>
    </location>
</feature>